<name>A0A1D2AG10_AUXPR</name>
<reference evidence="3" key="1">
    <citation type="submission" date="2015-08" db="EMBL/GenBank/DDBJ databases">
        <authorList>
            <person name="Babu N.S."/>
            <person name="Beckwith C.J."/>
            <person name="Beseler K.G."/>
            <person name="Brison A."/>
            <person name="Carone J.V."/>
            <person name="Caskin T.P."/>
            <person name="Diamond M."/>
            <person name="Durham M.E."/>
            <person name="Foxe J.M."/>
            <person name="Go M."/>
            <person name="Henderson B.A."/>
            <person name="Jones I.B."/>
            <person name="McGettigan J.A."/>
            <person name="Micheletti S.J."/>
            <person name="Nasrallah M.E."/>
            <person name="Ortiz D."/>
            <person name="Piller C.R."/>
            <person name="Privatt S.R."/>
            <person name="Schneider S.L."/>
            <person name="Sharp S."/>
            <person name="Smith T.C."/>
            <person name="Stanton J.D."/>
            <person name="Ullery H.E."/>
            <person name="Wilson R.J."/>
            <person name="Serrano M.G."/>
            <person name="Buck G."/>
            <person name="Lee V."/>
            <person name="Wang Y."/>
            <person name="Carvalho R."/>
            <person name="Voegtly L."/>
            <person name="Shi R."/>
            <person name="Duckworth R."/>
            <person name="Johnson A."/>
            <person name="Loviza R."/>
            <person name="Walstead R."/>
            <person name="Shah Z."/>
            <person name="Kiflezghi M."/>
            <person name="Wade K."/>
            <person name="Ball S.L."/>
            <person name="Bradley K.W."/>
            <person name="Asai D.J."/>
            <person name="Bowman C.A."/>
            <person name="Russell D.A."/>
            <person name="Pope W.H."/>
            <person name="Jacobs-Sera D."/>
            <person name="Hendrix R.W."/>
            <person name="Hatfull G.F."/>
        </authorList>
    </citation>
    <scope>NUCLEOTIDE SEQUENCE</scope>
</reference>
<feature type="region of interest" description="Disordered" evidence="1">
    <location>
        <begin position="316"/>
        <end position="378"/>
    </location>
</feature>
<proteinExistence type="predicted"/>
<gene>
    <name evidence="3" type="ORF">g.62046</name>
</gene>
<dbReference type="AlphaFoldDB" id="A0A1D2AG10"/>
<feature type="chain" id="PRO_5008901526" evidence="2">
    <location>
        <begin position="31"/>
        <end position="435"/>
    </location>
</feature>
<keyword evidence="2" id="KW-0732">Signal</keyword>
<feature type="signal peptide" evidence="2">
    <location>
        <begin position="1"/>
        <end position="30"/>
    </location>
</feature>
<evidence type="ECO:0000313" key="3">
    <source>
        <dbReference type="EMBL" id="JAT78088.1"/>
    </source>
</evidence>
<evidence type="ECO:0000256" key="2">
    <source>
        <dbReference type="SAM" id="SignalP"/>
    </source>
</evidence>
<sequence length="435" mass="42520">MVSLHPATGNMRTSTWTAVGLLTLCMCVHGRDSSSFRRRNLKASETATAIATAVASGDTAAAAEAIATALAQGDSNSVAEATAIAIADGNDNALADAAAEAVTSGGASADATAQALGEGSGAEIPPAQITDPNAIVAALQGKAQSSPSMTINPSAPDVTELKESIASALAMAVADVCGGASPQAQAEAVAEAVATATSRVYADKLSTSSGSGARTCASPPMTPVDVAKPIAEASATAIGSATCCADGAQAIADTTASSIEESVATALAPSAALECNPDGESPATIANGAATAAATSTAIALASAFGQLQECSGAASPSSVLASSPSSTSEAPFVTPASELEAPSAPPASESDAPSGPPAAIIGSPDNEGDADPSINAPEIQPRKCNFVTIRNCCTDAAPETCQNGQYFKASPDPLSYGIKDARAGVFIQQTICLC</sequence>
<organism evidence="3">
    <name type="scientific">Auxenochlorella protothecoides</name>
    <name type="common">Green microalga</name>
    <name type="synonym">Chlorella protothecoides</name>
    <dbReference type="NCBI Taxonomy" id="3075"/>
    <lineage>
        <taxon>Eukaryota</taxon>
        <taxon>Viridiplantae</taxon>
        <taxon>Chlorophyta</taxon>
        <taxon>core chlorophytes</taxon>
        <taxon>Trebouxiophyceae</taxon>
        <taxon>Chlorellales</taxon>
        <taxon>Chlorellaceae</taxon>
        <taxon>Auxenochlorella</taxon>
    </lineage>
</organism>
<feature type="compositionally biased region" description="Low complexity" evidence="1">
    <location>
        <begin position="316"/>
        <end position="360"/>
    </location>
</feature>
<accession>A0A1D2AG10</accession>
<evidence type="ECO:0000256" key="1">
    <source>
        <dbReference type="SAM" id="MobiDB-lite"/>
    </source>
</evidence>
<protein>
    <submittedName>
        <fullName evidence="3">Uncharacterized protein</fullName>
    </submittedName>
</protein>
<dbReference type="EMBL" id="GDKF01000534">
    <property type="protein sequence ID" value="JAT78088.1"/>
    <property type="molecule type" value="Transcribed_RNA"/>
</dbReference>